<dbReference type="Gene3D" id="3.40.50.300">
    <property type="entry name" value="P-loop containing nucleotide triphosphate hydrolases"/>
    <property type="match status" value="1"/>
</dbReference>
<dbReference type="RefSeq" id="WP_075837104.1">
    <property type="nucleotide sequence ID" value="NZ_MSTI01000184.1"/>
</dbReference>
<gene>
    <name evidence="2" type="ORF">BOO71_0015136</name>
</gene>
<dbReference type="Proteomes" id="UP000186607">
    <property type="component" value="Unassembled WGS sequence"/>
</dbReference>
<dbReference type="CDD" id="cd02042">
    <property type="entry name" value="ParAB_family"/>
    <property type="match status" value="1"/>
</dbReference>
<dbReference type="AlphaFoldDB" id="A0A1U7NR17"/>
<evidence type="ECO:0000313" key="2">
    <source>
        <dbReference type="EMBL" id="OLV15360.1"/>
    </source>
</evidence>
<dbReference type="InterPro" id="IPR027417">
    <property type="entry name" value="P-loop_NTPase"/>
</dbReference>
<name>A0A1U7NR17_9DEIO</name>
<evidence type="ECO:0000313" key="3">
    <source>
        <dbReference type="Proteomes" id="UP000186607"/>
    </source>
</evidence>
<dbReference type="PANTHER" id="PTHR13696">
    <property type="entry name" value="P-LOOP CONTAINING NUCLEOSIDE TRIPHOSPHATE HYDROLASE"/>
    <property type="match status" value="1"/>
</dbReference>
<dbReference type="EMBL" id="MSTI01000184">
    <property type="protein sequence ID" value="OLV15360.1"/>
    <property type="molecule type" value="Genomic_DNA"/>
</dbReference>
<organism evidence="2 3">
    <name type="scientific">Deinococcus marmoris</name>
    <dbReference type="NCBI Taxonomy" id="249408"/>
    <lineage>
        <taxon>Bacteria</taxon>
        <taxon>Thermotogati</taxon>
        <taxon>Deinococcota</taxon>
        <taxon>Deinococci</taxon>
        <taxon>Deinococcales</taxon>
        <taxon>Deinococcaceae</taxon>
        <taxon>Deinococcus</taxon>
    </lineage>
</organism>
<comment type="caution">
    <text evidence="2">The sequence shown here is derived from an EMBL/GenBank/DDBJ whole genome shotgun (WGS) entry which is preliminary data.</text>
</comment>
<evidence type="ECO:0000259" key="1">
    <source>
        <dbReference type="Pfam" id="PF01656"/>
    </source>
</evidence>
<protein>
    <submittedName>
        <fullName evidence="2">Plasmid partitioning protein ParA</fullName>
    </submittedName>
</protein>
<dbReference type="PANTHER" id="PTHR13696:SF99">
    <property type="entry name" value="COBYRINIC ACID AC-DIAMIDE SYNTHASE"/>
    <property type="match status" value="1"/>
</dbReference>
<reference evidence="2 3" key="1">
    <citation type="submission" date="2017-01" db="EMBL/GenBank/DDBJ databases">
        <title>Genome Analysis of Deinococcus marmoris KOPRI26562.</title>
        <authorList>
            <person name="Kim J.H."/>
            <person name="Oh H.-M."/>
        </authorList>
    </citation>
    <scope>NUCLEOTIDE SEQUENCE [LARGE SCALE GENOMIC DNA]</scope>
    <source>
        <strain evidence="2 3">KOPRI26562</strain>
    </source>
</reference>
<proteinExistence type="predicted"/>
<dbReference type="eggNOG" id="COG1192">
    <property type="taxonomic scope" value="Bacteria"/>
</dbReference>
<accession>A0A1U7NR17</accession>
<dbReference type="STRING" id="249408.BOO71_0015136"/>
<keyword evidence="3" id="KW-1185">Reference proteome</keyword>
<dbReference type="Pfam" id="PF01656">
    <property type="entry name" value="CbiA"/>
    <property type="match status" value="1"/>
</dbReference>
<feature type="domain" description="CobQ/CobB/MinD/ParA nucleotide binding" evidence="1">
    <location>
        <begin position="5"/>
        <end position="165"/>
    </location>
</feature>
<dbReference type="InterPro" id="IPR050678">
    <property type="entry name" value="DNA_Partitioning_ATPase"/>
</dbReference>
<dbReference type="InterPro" id="IPR002586">
    <property type="entry name" value="CobQ/CobB/MinD/ParA_Nub-bd_dom"/>
</dbReference>
<sequence length="185" mass="19577">MAEVISVLSRKGGVGKTVTAIYTAALLQEQGRDVAVLDKDPEGSAGAWARAAGNLPFPVYPEGKSAQAMRHGWVVIDTPPNDPRALGDAARIAGRVIVVAKCNALEADRLIPTLDALAASGFAGPWGILLTQARGGLGREMQTALEEEELPVFGIIPHLVKYERAFGTLPEDLSEYHAALAQVLK</sequence>
<dbReference type="SUPFAM" id="SSF52540">
    <property type="entry name" value="P-loop containing nucleoside triphosphate hydrolases"/>
    <property type="match status" value="1"/>
</dbReference>
<dbReference type="OrthoDB" id="9799330at2"/>